<dbReference type="InterPro" id="IPR012568">
    <property type="entry name" value="KI67R"/>
</dbReference>
<feature type="region of interest" description="Disordered" evidence="7">
    <location>
        <begin position="721"/>
        <end position="872"/>
    </location>
</feature>
<feature type="compositionally biased region" description="Basic and acidic residues" evidence="7">
    <location>
        <begin position="2106"/>
        <end position="2122"/>
    </location>
</feature>
<dbReference type="Ensembl" id="ENSOANT00000039165.2">
    <property type="protein sequence ID" value="ENSOANP00000029920.2"/>
    <property type="gene ID" value="ENSOANG00000031651.2"/>
</dbReference>
<dbReference type="SUPFAM" id="SSF49879">
    <property type="entry name" value="SMAD/FHA domain"/>
    <property type="match status" value="1"/>
</dbReference>
<feature type="compositionally biased region" description="Low complexity" evidence="7">
    <location>
        <begin position="1787"/>
        <end position="1808"/>
    </location>
</feature>
<dbReference type="Bgee" id="ENSOANG00000031651">
    <property type="expression patterns" value="Expressed in fibroblast and 7 other cell types or tissues"/>
</dbReference>
<feature type="region of interest" description="Disordered" evidence="7">
    <location>
        <begin position="897"/>
        <end position="920"/>
    </location>
</feature>
<dbReference type="PROSITE" id="PS50006">
    <property type="entry name" value="FHA_DOMAIN"/>
    <property type="match status" value="1"/>
</dbReference>
<feature type="compositionally biased region" description="Basic and acidic residues" evidence="7">
    <location>
        <begin position="1474"/>
        <end position="1490"/>
    </location>
</feature>
<dbReference type="OMA" id="RGRNAKH"/>
<feature type="compositionally biased region" description="Basic and acidic residues" evidence="7">
    <location>
        <begin position="2149"/>
        <end position="2167"/>
    </location>
</feature>
<feature type="compositionally biased region" description="Basic and acidic residues" evidence="7">
    <location>
        <begin position="736"/>
        <end position="749"/>
    </location>
</feature>
<dbReference type="GO" id="GO:0007088">
    <property type="term" value="P:regulation of mitotic nuclear division"/>
    <property type="evidence" value="ECO:0000318"/>
    <property type="project" value="GO_Central"/>
</dbReference>
<dbReference type="InterPro" id="IPR000253">
    <property type="entry name" value="FHA_dom"/>
</dbReference>
<gene>
    <name evidence="9" type="primary">LOC103165580</name>
</gene>
<feature type="compositionally biased region" description="Basic and acidic residues" evidence="7">
    <location>
        <begin position="858"/>
        <end position="870"/>
    </location>
</feature>
<dbReference type="InParanoid" id="K7E8R3"/>
<feature type="compositionally biased region" description="Basic and acidic residues" evidence="7">
    <location>
        <begin position="803"/>
        <end position="816"/>
    </location>
</feature>
<feature type="compositionally biased region" description="Low complexity" evidence="7">
    <location>
        <begin position="1950"/>
        <end position="1960"/>
    </location>
</feature>
<feature type="compositionally biased region" description="Low complexity" evidence="7">
    <location>
        <begin position="1830"/>
        <end position="1845"/>
    </location>
</feature>
<evidence type="ECO:0000256" key="2">
    <source>
        <dbReference type="ARBA" id="ARBA00022499"/>
    </source>
</evidence>
<dbReference type="InterPro" id="IPR029334">
    <property type="entry name" value="PP1-bd"/>
</dbReference>
<evidence type="ECO:0000256" key="1">
    <source>
        <dbReference type="ARBA" id="ARBA00004123"/>
    </source>
</evidence>
<feature type="compositionally biased region" description="Basic and acidic residues" evidence="7">
    <location>
        <begin position="313"/>
        <end position="326"/>
    </location>
</feature>
<comment type="subcellular location">
    <subcellularLocation>
        <location evidence="1">Nucleus</location>
    </subcellularLocation>
</comment>
<feature type="compositionally biased region" description="Basic and acidic residues" evidence="7">
    <location>
        <begin position="1582"/>
        <end position="1593"/>
    </location>
</feature>
<feature type="compositionally biased region" description="Pro residues" evidence="7">
    <location>
        <begin position="1755"/>
        <end position="1765"/>
    </location>
</feature>
<feature type="compositionally biased region" description="Basic and acidic residues" evidence="7">
    <location>
        <begin position="1651"/>
        <end position="1670"/>
    </location>
</feature>
<proteinExistence type="predicted"/>
<keyword evidence="6" id="KW-0131">Cell cycle</keyword>
<feature type="compositionally biased region" description="Low complexity" evidence="7">
    <location>
        <begin position="1885"/>
        <end position="1907"/>
    </location>
</feature>
<feature type="compositionally biased region" description="Pro residues" evidence="7">
    <location>
        <begin position="1705"/>
        <end position="1715"/>
    </location>
</feature>
<keyword evidence="2" id="KW-1017">Isopeptide bond</keyword>
<feature type="compositionally biased region" description="Acidic residues" evidence="7">
    <location>
        <begin position="1256"/>
        <end position="1267"/>
    </location>
</feature>
<feature type="compositionally biased region" description="Low complexity" evidence="7">
    <location>
        <begin position="220"/>
        <end position="234"/>
    </location>
</feature>
<feature type="compositionally biased region" description="Low complexity" evidence="7">
    <location>
        <begin position="2131"/>
        <end position="2140"/>
    </location>
</feature>
<evidence type="ECO:0000256" key="6">
    <source>
        <dbReference type="ARBA" id="ARBA00023306"/>
    </source>
</evidence>
<accession>K7E8R3</accession>
<evidence type="ECO:0000256" key="7">
    <source>
        <dbReference type="SAM" id="MobiDB-lite"/>
    </source>
</evidence>
<feature type="compositionally biased region" description="Basic and acidic residues" evidence="7">
    <location>
        <begin position="495"/>
        <end position="504"/>
    </location>
</feature>
<dbReference type="Proteomes" id="UP000002279">
    <property type="component" value="Chromosome 3"/>
</dbReference>
<dbReference type="PANTHER" id="PTHR21603">
    <property type="entry name" value="ANTIGEN KI-67-LIKE PROTEIN"/>
    <property type="match status" value="1"/>
</dbReference>
<evidence type="ECO:0000256" key="4">
    <source>
        <dbReference type="ARBA" id="ARBA00022843"/>
    </source>
</evidence>
<feature type="compositionally biased region" description="Basic and acidic residues" evidence="7">
    <location>
        <begin position="1394"/>
        <end position="1404"/>
    </location>
</feature>
<dbReference type="CDD" id="cd22673">
    <property type="entry name" value="FHA_Ki67"/>
    <property type="match status" value="1"/>
</dbReference>
<feature type="compositionally biased region" description="Basic residues" evidence="7">
    <location>
        <begin position="2186"/>
        <end position="2196"/>
    </location>
</feature>
<feature type="region of interest" description="Disordered" evidence="7">
    <location>
        <begin position="546"/>
        <end position="643"/>
    </location>
</feature>
<protein>
    <recommendedName>
        <fullName evidence="8">FHA domain-containing protein</fullName>
    </recommendedName>
</protein>
<keyword evidence="4" id="KW-0832">Ubl conjugation</keyword>
<feature type="compositionally biased region" description="Polar residues" evidence="7">
    <location>
        <begin position="1332"/>
        <end position="1343"/>
    </location>
</feature>
<evidence type="ECO:0000256" key="5">
    <source>
        <dbReference type="ARBA" id="ARBA00023242"/>
    </source>
</evidence>
<dbReference type="GO" id="GO:0005694">
    <property type="term" value="C:chromosome"/>
    <property type="evidence" value="ECO:0000318"/>
    <property type="project" value="GO_Central"/>
</dbReference>
<feature type="region of interest" description="Disordered" evidence="7">
    <location>
        <begin position="1525"/>
        <end position="2196"/>
    </location>
</feature>
<dbReference type="SMART" id="SM01295">
    <property type="entry name" value="K167R"/>
    <property type="match status" value="4"/>
</dbReference>
<dbReference type="Pfam" id="PF08065">
    <property type="entry name" value="KI67R"/>
    <property type="match status" value="4"/>
</dbReference>
<dbReference type="Gene3D" id="2.60.200.20">
    <property type="match status" value="1"/>
</dbReference>
<dbReference type="PANTHER" id="PTHR21603:SF17">
    <property type="entry name" value="PROLIFERATION MARKER PROTEIN KI-67"/>
    <property type="match status" value="1"/>
</dbReference>
<evidence type="ECO:0000313" key="10">
    <source>
        <dbReference type="Proteomes" id="UP000002279"/>
    </source>
</evidence>
<dbReference type="HOGENOM" id="CLU_336141_0_0_1"/>
<feature type="region of interest" description="Disordered" evidence="7">
    <location>
        <begin position="106"/>
        <end position="515"/>
    </location>
</feature>
<feature type="compositionally biased region" description="Low complexity" evidence="7">
    <location>
        <begin position="1716"/>
        <end position="1733"/>
    </location>
</feature>
<reference evidence="9 10" key="1">
    <citation type="journal article" date="2008" name="Nature">
        <title>Genome analysis of the platypus reveals unique signatures of evolution.</title>
        <authorList>
            <person name="Warren W.C."/>
            <person name="Hillier L.W."/>
            <person name="Marshall Graves J.A."/>
            <person name="Birney E."/>
            <person name="Ponting C.P."/>
            <person name="Grutzner F."/>
            <person name="Belov K."/>
            <person name="Miller W."/>
            <person name="Clarke L."/>
            <person name="Chinwalla A.T."/>
            <person name="Yang S.P."/>
            <person name="Heger A."/>
            <person name="Locke D.P."/>
            <person name="Miethke P."/>
            <person name="Waters P.D."/>
            <person name="Veyrunes F."/>
            <person name="Fulton L."/>
            <person name="Fulton B."/>
            <person name="Graves T."/>
            <person name="Wallis J."/>
            <person name="Puente X.S."/>
            <person name="Lopez-Otin C."/>
            <person name="Ordonez G.R."/>
            <person name="Eichler E.E."/>
            <person name="Chen L."/>
            <person name="Cheng Z."/>
            <person name="Deakin J.E."/>
            <person name="Alsop A."/>
            <person name="Thompson K."/>
            <person name="Kirby P."/>
            <person name="Papenfuss A.T."/>
            <person name="Wakefield M.J."/>
            <person name="Olender T."/>
            <person name="Lancet D."/>
            <person name="Huttley G.A."/>
            <person name="Smit A.F."/>
            <person name="Pask A."/>
            <person name="Temple-Smith P."/>
            <person name="Batzer M.A."/>
            <person name="Walker J.A."/>
            <person name="Konkel M.K."/>
            <person name="Harris R.S."/>
            <person name="Whittington C.M."/>
            <person name="Wong E.S."/>
            <person name="Gemmell N.J."/>
            <person name="Buschiazzo E."/>
            <person name="Vargas Jentzsch I.M."/>
            <person name="Merkel A."/>
            <person name="Schmitz J."/>
            <person name="Zemann A."/>
            <person name="Churakov G."/>
            <person name="Kriegs J.O."/>
            <person name="Brosius J."/>
            <person name="Murchison E.P."/>
            <person name="Sachidanandam R."/>
            <person name="Smith C."/>
            <person name="Hannon G.J."/>
            <person name="Tsend-Ayush E."/>
            <person name="McMillan D."/>
            <person name="Attenborough R."/>
            <person name="Rens W."/>
            <person name="Ferguson-Smith M."/>
            <person name="Lefevre C.M."/>
            <person name="Sharp J.A."/>
            <person name="Nicholas K.R."/>
            <person name="Ray D.A."/>
            <person name="Kube M."/>
            <person name="Reinhardt R."/>
            <person name="Pringle T.H."/>
            <person name="Taylor J."/>
            <person name="Jones R.C."/>
            <person name="Nixon B."/>
            <person name="Dacheux J.L."/>
            <person name="Niwa H."/>
            <person name="Sekita Y."/>
            <person name="Huang X."/>
            <person name="Stark A."/>
            <person name="Kheradpour P."/>
            <person name="Kellis M."/>
            <person name="Flicek P."/>
            <person name="Chen Y."/>
            <person name="Webber C."/>
            <person name="Hardison R."/>
            <person name="Nelson J."/>
            <person name="Hallsworth-Pepin K."/>
            <person name="Delehaunty K."/>
            <person name="Markovic C."/>
            <person name="Minx P."/>
            <person name="Feng Y."/>
            <person name="Kremitzki C."/>
            <person name="Mitreva M."/>
            <person name="Glasscock J."/>
            <person name="Wylie T."/>
            <person name="Wohldmann P."/>
            <person name="Thiru P."/>
            <person name="Nhan M.N."/>
            <person name="Pohl C.S."/>
            <person name="Smith S.M."/>
            <person name="Hou S."/>
            <person name="Nefedov M."/>
            <person name="de Jong P.J."/>
            <person name="Renfree M.B."/>
            <person name="Mardis E.R."/>
            <person name="Wilson R.K."/>
        </authorList>
    </citation>
    <scope>NUCLEOTIDE SEQUENCE [LARGE SCALE GENOMIC DNA]</scope>
    <source>
        <strain evidence="9 10">Glennie</strain>
    </source>
</reference>
<dbReference type="Pfam" id="PF15276">
    <property type="entry name" value="PP1_bind"/>
    <property type="match status" value="1"/>
</dbReference>
<reference evidence="9" key="2">
    <citation type="submission" date="2025-08" db="UniProtKB">
        <authorList>
            <consortium name="Ensembl"/>
        </authorList>
    </citation>
    <scope>IDENTIFICATION</scope>
    <source>
        <strain evidence="9">Glennie</strain>
    </source>
</reference>
<feature type="compositionally biased region" description="Basic and acidic residues" evidence="7">
    <location>
        <begin position="1269"/>
        <end position="1278"/>
    </location>
</feature>
<keyword evidence="3" id="KW-0597">Phosphoprotein</keyword>
<feature type="compositionally biased region" description="Basic and acidic residues" evidence="7">
    <location>
        <begin position="1372"/>
        <end position="1384"/>
    </location>
</feature>
<feature type="domain" description="FHA" evidence="8">
    <location>
        <begin position="33"/>
        <end position="83"/>
    </location>
</feature>
<dbReference type="InterPro" id="IPR008984">
    <property type="entry name" value="SMAD_FHA_dom_sf"/>
</dbReference>
<feature type="compositionally biased region" description="Low complexity" evidence="7">
    <location>
        <begin position="414"/>
        <end position="462"/>
    </location>
</feature>
<name>K7E8R3_ORNAN</name>
<feature type="region of interest" description="Disordered" evidence="7">
    <location>
        <begin position="1166"/>
        <end position="1497"/>
    </location>
</feature>
<sequence length="2196" mass="236051">MKSRDQKMTFGSVIVIRRDGTDGTCYPLTTTTCWFGRKTDCDIRIQLPQCSKEHCSIDINQDREAVLTNFSTVNPTLLNGVQVVKKVTLKHGDVLTIIDRSFRFEYPSGDHRRGRATRCPETKTVKEIRSRRSGDPDKTRDPKTPDAGEPQPRVGDGKEETPGRELGPIDNRRLPGEPARGSGEKEAGSQFGRLRVSLKQEIGATPRRRGSGDAGGTGYGAPAPASAEGPAGPRGRAKENRATPRRTGPPASPKVGGTPSRRRSSASKENEPDALSPPEREGSRAAPEIVGILKRKSEAQSIEQPPDPSGRGSVEHRAKRSPDRHAACTPKSQLPRGPRADTPRAAPGRASGERGGSAAEGEDPPASGRLAPADVRKAARPGEGEAAARESGDPTRPSGAEDADGREGGPRPGAPASEEVGARDPPGTPPAARGARSPAGGSRGSSSGEPGSPRAARRPAGTGREDSFSPNFKIRTTDSLPLPSKRKRVSFGRKLAPELFDKRLPPNSPLRRGATPIRLNAPVRLNTPVGVSARALIRKYGVEALSAKRGGRSSPRVPDACSPTPGPRRPDVGTPRGSPSGPKWLKSPYLQRVAAAPPPARPRTPKTPRSGGRGGGTRPRTPRSGVGGGGSRAGTPRSSQRRSWRLLVRKATLLGGFGLPSYADIVKMGLKQGQKFMVKRRVLKRNVRRKLKVTTKTPAKEVENPFSTGHANSPCTIKIGRAHLGKEPPKPVEASEESRVPKPEADQLKTDLVQPRTEAVENGQLGTRRIKDQRKSLKVLGRQRRSKASADSPYRACSGKPRRVNDPRTLLEKTDEAEGTVASSPSGILEKSEDLPNDNSQRKKSKKTASSVGSKLGAKSERAPPKKLEPAEALSAVKRLVRTPKVKAAPVEDLTGIQRLMRTPKRKKGPSQELVEDLTGLKRLMKTPKEKTYPVEDFVGVKRLMKTPKEKTEPVEDFVSVKRLMRTPKEKSESVEDLVGIQRLMRTPKEKAKPVEDLVGVKRLMRTPKEKSEPVEDHVGVKRLMRTPKEKSEPVEDLVGVKRLMRTPKEKSEPVEDLVGVKRLMRTPKEKSEPVEDLVGVKRLMRTPKEKSEPVEDLVGVKRLMRTPKEKSEPVEDLVGVKRIMRTPREKSEPVEDLVGVKRIMRTPREKSEPVEDLVGVKRIMRTPREKSEPVEDLVGISRLMRTPRQKAEPVEDFEGLRQLMRTPKEKAEPVEDFAGVKQLLKTPEPVGETTEDLGGLSGTPKAKEDQPAEQQESEERMDDLESLDGPREGKAEPGEGLPGLERPPRMPANETESRQPSALPDSQPEKPTPGKPALQDGRNAKPRGRSGENSSTAHSPQVTEDAGMQEDSTKKSIKKKRAPRANISVSEEIHPEESLDRTLRGRASSRSKSRSETEEERRLRSSSGESGPGTHSPTSSETESAGDDASAARLGRRRKGSEMREDGGSSELPAQTGAQSEEFAETSLVTGTEGHDPKLQRNAERRESGKQLISIDFVPERAEILFNQESSVVEASSLRGRVQFQLEEPGPLPRGRPANSEEVDGRGVSPGSRRGRLSAEGKAGPCFPSLTAKPSSRKSNGGREEILPEKLDASNGAASPPEGISRSYGTERGPADAREEISGCPTHTGGRMKSRLLEKRGEETATAETVTRKPLETRARASRAGREEPGALESVPGKSDPPSLISHWAMGDAQQLNRESAKPSPGPRARPPSGSPGRAASAAGAGAEAVPRGGRRPSTAGAEKGTGAPVRIAPHPPATPPSPERPASRLRRFGRKGAGVTGENGPAAARAVEAPAARTVAAPSRPTGSRRLRGKEPVSGESSAQEDYSGFFESSSSSSELPSSWETTEGSGDALPTASRPPKGPAPSRVTRSRRLRGKEPESSETSPPEEYSSSFEGSSELPSSRESSRETTEDSGNALPTAPRPPSGPAPSRTTRSRRLRGKEPDSSETSPPEENSSFFGTDGERPSSRETVTGSGDVPAAGPAPSRTTRSRRVLTRAAEVTVGPRARRKPGGSSQGDPGKDPAPEKTEASGTEAEMAAPPTALPKLSGSERAVRKTARSAAEPLPRAGNREQGGNARAAGAKAPGQEHLPLVAPARLTRARLKAETPDPHLEGEDPKKKPALAQGTSSSASLTRRSAPARKRCLRGTEDVTKKSKTGGEDGAVRRRGRNKKESLDDDPVPRMRTRQTRGKSN</sequence>
<evidence type="ECO:0000256" key="3">
    <source>
        <dbReference type="ARBA" id="ARBA00022553"/>
    </source>
</evidence>
<feature type="compositionally biased region" description="Polar residues" evidence="7">
    <location>
        <begin position="1414"/>
        <end position="1424"/>
    </location>
</feature>
<organism evidence="9 10">
    <name type="scientific">Ornithorhynchus anatinus</name>
    <name type="common">Duckbill platypus</name>
    <dbReference type="NCBI Taxonomy" id="9258"/>
    <lineage>
        <taxon>Eukaryota</taxon>
        <taxon>Metazoa</taxon>
        <taxon>Chordata</taxon>
        <taxon>Craniata</taxon>
        <taxon>Vertebrata</taxon>
        <taxon>Euteleostomi</taxon>
        <taxon>Mammalia</taxon>
        <taxon>Monotremata</taxon>
        <taxon>Ornithorhynchidae</taxon>
        <taxon>Ornithorhynchus</taxon>
    </lineage>
</organism>
<reference evidence="9" key="3">
    <citation type="submission" date="2025-09" db="UniProtKB">
        <authorList>
            <consortium name="Ensembl"/>
        </authorList>
    </citation>
    <scope>IDENTIFICATION</scope>
    <source>
        <strain evidence="9">Glennie</strain>
    </source>
</reference>
<evidence type="ECO:0000313" key="9">
    <source>
        <dbReference type="Ensembl" id="ENSOANP00000029920.2"/>
    </source>
</evidence>
<dbReference type="Pfam" id="PF00498">
    <property type="entry name" value="FHA"/>
    <property type="match status" value="1"/>
</dbReference>
<evidence type="ECO:0000259" key="8">
    <source>
        <dbReference type="PROSITE" id="PS50006"/>
    </source>
</evidence>
<feature type="region of interest" description="Disordered" evidence="7">
    <location>
        <begin position="1005"/>
        <end position="1036"/>
    </location>
</feature>
<dbReference type="GO" id="GO:0005634">
    <property type="term" value="C:nucleus"/>
    <property type="evidence" value="ECO:0000318"/>
    <property type="project" value="GO_Central"/>
</dbReference>
<dbReference type="SMART" id="SM00240">
    <property type="entry name" value="FHA"/>
    <property type="match status" value="1"/>
</dbReference>
<keyword evidence="5" id="KW-0539">Nucleus</keyword>
<feature type="compositionally biased region" description="Basic and acidic residues" evidence="7">
    <location>
        <begin position="2022"/>
        <end position="2032"/>
    </location>
</feature>
<feature type="compositionally biased region" description="Basic and acidic residues" evidence="7">
    <location>
        <begin position="374"/>
        <end position="393"/>
    </location>
</feature>
<keyword evidence="10" id="KW-1185">Reference proteome</keyword>
<feature type="compositionally biased region" description="Basic and acidic residues" evidence="7">
    <location>
        <begin position="118"/>
        <end position="146"/>
    </location>
</feature>
<feature type="compositionally biased region" description="Basic and acidic residues" evidence="7">
    <location>
        <begin position="1007"/>
        <end position="1020"/>
    </location>
</feature>
<dbReference type="GeneTree" id="ENSGT00940000154352"/>